<proteinExistence type="predicted"/>
<accession>A0A077ZLH9</accession>
<evidence type="ECO:0008006" key="4">
    <source>
        <dbReference type="Google" id="ProtNLM"/>
    </source>
</evidence>
<sequence>MSQSHPYVSHDEGSECQEELDPRSAAVLRVLQCKAYLHLHSSSSLQQICVDLERIIKAYENVIESELIYKLADMLCYAHSLMIPSPQNILDAAPNASDVVQVNEYDLYNGTMDYADEHGGSLHSSSTRMVHMSNENDYGQWMNAMDNDYEGDFENALGRVTSWQRSRSFSNEWEMENLTQTPINQILPRYGDWAANSDGNDVTTNSQSFLVITDQPVSFFQRDGCTMMFKTTLAVLDHTCASIMKTKMEILCMIERISSAEFTFNPCYSNLTPCYLTVTAKRLEQMQSAVAILDFFIKYNIELSYKEAVKIVCSEHSNLQVIKCSQVSSKKIKDKKSQEEQDAVMAIEITDGEEPLGPYEVAMPVEATFFRTLCGAGGKSARFIEYFTGAYLSCQKAQITMHSEDVLLIIGAEKRKSINAAIDLINILRKNEVNVGNICVQCCRDFKERNLMKATCAPSTSSSPQGLLAMA</sequence>
<dbReference type="PROSITE" id="PS50084">
    <property type="entry name" value="KH_TYPE_1"/>
    <property type="match status" value="1"/>
</dbReference>
<name>A0A077ZLH9_TRITR</name>
<dbReference type="AlphaFoldDB" id="A0A077ZLH9"/>
<reference evidence="2" key="1">
    <citation type="submission" date="2014-01" db="EMBL/GenBank/DDBJ databases">
        <authorList>
            <person name="Aslett M."/>
        </authorList>
    </citation>
    <scope>NUCLEOTIDE SEQUENCE</scope>
</reference>
<keyword evidence="1" id="KW-0694">RNA-binding</keyword>
<dbReference type="InterPro" id="IPR036612">
    <property type="entry name" value="KH_dom_type_1_sf"/>
</dbReference>
<dbReference type="Proteomes" id="UP000030665">
    <property type="component" value="Unassembled WGS sequence"/>
</dbReference>
<keyword evidence="3" id="KW-1185">Reference proteome</keyword>
<evidence type="ECO:0000313" key="3">
    <source>
        <dbReference type="Proteomes" id="UP000030665"/>
    </source>
</evidence>
<organism evidence="2 3">
    <name type="scientific">Trichuris trichiura</name>
    <name type="common">Whipworm</name>
    <name type="synonym">Trichocephalus trichiurus</name>
    <dbReference type="NCBI Taxonomy" id="36087"/>
    <lineage>
        <taxon>Eukaryota</taxon>
        <taxon>Metazoa</taxon>
        <taxon>Ecdysozoa</taxon>
        <taxon>Nematoda</taxon>
        <taxon>Enoplea</taxon>
        <taxon>Dorylaimia</taxon>
        <taxon>Trichinellida</taxon>
        <taxon>Trichuridae</taxon>
        <taxon>Trichuris</taxon>
    </lineage>
</organism>
<evidence type="ECO:0000313" key="2">
    <source>
        <dbReference type="EMBL" id="CDW59515.1"/>
    </source>
</evidence>
<evidence type="ECO:0000256" key="1">
    <source>
        <dbReference type="PROSITE-ProRule" id="PRU00117"/>
    </source>
</evidence>
<dbReference type="GO" id="GO:0003723">
    <property type="term" value="F:RNA binding"/>
    <property type="evidence" value="ECO:0007669"/>
    <property type="project" value="UniProtKB-UniRule"/>
</dbReference>
<protein>
    <recommendedName>
        <fullName evidence="4">K Homology domain-containing protein</fullName>
    </recommendedName>
</protein>
<dbReference type="SUPFAM" id="SSF54791">
    <property type="entry name" value="Eukaryotic type KH-domain (KH-domain type I)"/>
    <property type="match status" value="1"/>
</dbReference>
<dbReference type="EMBL" id="HG806616">
    <property type="protein sequence ID" value="CDW59515.1"/>
    <property type="molecule type" value="Genomic_DNA"/>
</dbReference>
<reference evidence="2" key="2">
    <citation type="submission" date="2014-03" db="EMBL/GenBank/DDBJ databases">
        <title>The whipworm genome and dual-species transcriptomics of an intimate host-pathogen interaction.</title>
        <authorList>
            <person name="Foth B.J."/>
            <person name="Tsai I.J."/>
            <person name="Reid A.J."/>
            <person name="Bancroft A.J."/>
            <person name="Nichol S."/>
            <person name="Tracey A."/>
            <person name="Holroyd N."/>
            <person name="Cotton J.A."/>
            <person name="Stanley E.J."/>
            <person name="Zarowiecki M."/>
            <person name="Liu J.Z."/>
            <person name="Huckvale T."/>
            <person name="Cooper P.J."/>
            <person name="Grencis R.K."/>
            <person name="Berriman M."/>
        </authorList>
    </citation>
    <scope>NUCLEOTIDE SEQUENCE [LARGE SCALE GENOMIC DNA]</scope>
</reference>
<gene>
    <name evidence="2" type="ORF">TTRE_0000785001</name>
</gene>